<evidence type="ECO:0008006" key="16">
    <source>
        <dbReference type="Google" id="ProtNLM"/>
    </source>
</evidence>
<dbReference type="Gene3D" id="1.50.40.10">
    <property type="entry name" value="Mitochondrial carrier domain"/>
    <property type="match status" value="1"/>
</dbReference>
<dbReference type="STRING" id="37360.A0A0G4IXQ1"/>
<keyword evidence="7" id="KW-1133">Transmembrane helix</keyword>
<dbReference type="SUPFAM" id="SSF103506">
    <property type="entry name" value="Mitochondrial carrier"/>
    <property type="match status" value="1"/>
</dbReference>
<evidence type="ECO:0000313" key="13">
    <source>
        <dbReference type="EMBL" id="SPQ99541.1"/>
    </source>
</evidence>
<dbReference type="OrthoDB" id="427452at2759"/>
<dbReference type="PROSITE" id="PS50920">
    <property type="entry name" value="SOLCAR"/>
    <property type="match status" value="2"/>
</dbReference>
<dbReference type="PANTHER" id="PTHR45671:SF12">
    <property type="entry name" value="MITOCHONDRIAL PHOSPHATE CARRIER PROTEIN"/>
    <property type="match status" value="1"/>
</dbReference>
<evidence type="ECO:0000313" key="14">
    <source>
        <dbReference type="Proteomes" id="UP000039324"/>
    </source>
</evidence>
<evidence type="ECO:0000256" key="2">
    <source>
        <dbReference type="ARBA" id="ARBA00006375"/>
    </source>
</evidence>
<dbReference type="InterPro" id="IPR023395">
    <property type="entry name" value="MCP_dom_sf"/>
</dbReference>
<dbReference type="PRINTS" id="PR00926">
    <property type="entry name" value="MITOCARRIER"/>
</dbReference>
<evidence type="ECO:0000256" key="9">
    <source>
        <dbReference type="ARBA" id="ARBA00023136"/>
    </source>
</evidence>
<keyword evidence="3 11" id="KW-0813">Transport</keyword>
<dbReference type="Proteomes" id="UP000039324">
    <property type="component" value="Unassembled WGS sequence"/>
</dbReference>
<organism evidence="12 14">
    <name type="scientific">Plasmodiophora brassicae</name>
    <name type="common">Clubroot disease agent</name>
    <dbReference type="NCBI Taxonomy" id="37360"/>
    <lineage>
        <taxon>Eukaryota</taxon>
        <taxon>Sar</taxon>
        <taxon>Rhizaria</taxon>
        <taxon>Endomyxa</taxon>
        <taxon>Phytomyxea</taxon>
        <taxon>Plasmodiophorida</taxon>
        <taxon>Plasmodiophoridae</taxon>
        <taxon>Plasmodiophora</taxon>
    </lineage>
</organism>
<evidence type="ECO:0000256" key="11">
    <source>
        <dbReference type="RuleBase" id="RU000488"/>
    </source>
</evidence>
<evidence type="ECO:0000313" key="12">
    <source>
        <dbReference type="EMBL" id="CEO99909.1"/>
    </source>
</evidence>
<sequence length="319" mass="33580">MGGGGAHHDQQGPFGAMHFVKGALSGGICCGITHGAMCPIDVVKTRIQLEPQTYNRGMIAAFRQVVANEGASALATGLGPTAVGYFVQGWFKFGGVEFFKVQAADALGVERSWNLRFPIYLGAAAAAEFIADIFLCPLEATRIRLVSNPKYASGLMTAFPKILKNEGVIKGFYSGFGPILFKQIPYTMAKFAVQGWAAEKIYVGMNKTPTECTDGQNVAVNLGSGVIAGVAAAVISHPADTLLSLVNKEGAGGTGSIGSRLWNLAKETGFKKLCVNGLGARCIMIGTLTAGQFAIFDYIMTVTGATKFHFTDPSGDGHH</sequence>
<gene>
    <name evidence="12" type="ORF">PBRA_007643</name>
    <name evidence="13" type="ORF">PLBR_LOCUS6756</name>
</gene>
<feature type="repeat" description="Solcar" evidence="10">
    <location>
        <begin position="115"/>
        <end position="200"/>
    </location>
</feature>
<evidence type="ECO:0000313" key="15">
    <source>
        <dbReference type="Proteomes" id="UP000290189"/>
    </source>
</evidence>
<keyword evidence="6" id="KW-0999">Mitochondrion inner membrane</keyword>
<dbReference type="InterPro" id="IPR044677">
    <property type="entry name" value="SLC25A3/Pic2/Mir1-like"/>
</dbReference>
<geneLocation type="mitochondrion" evidence="13"/>
<comment type="similarity">
    <text evidence="2 11">Belongs to the mitochondrial carrier (TC 2.A.29) family.</text>
</comment>
<dbReference type="AlphaFoldDB" id="A0A0G4IXQ1"/>
<evidence type="ECO:0000256" key="3">
    <source>
        <dbReference type="ARBA" id="ARBA00022448"/>
    </source>
</evidence>
<dbReference type="GO" id="GO:0005315">
    <property type="term" value="F:phosphate transmembrane transporter activity"/>
    <property type="evidence" value="ECO:0007669"/>
    <property type="project" value="InterPro"/>
</dbReference>
<dbReference type="OMA" id="KMYIEEG"/>
<keyword evidence="14" id="KW-1185">Reference proteome</keyword>
<dbReference type="GO" id="GO:1990547">
    <property type="term" value="P:mitochondrial phosphate ion transmembrane transport"/>
    <property type="evidence" value="ECO:0007669"/>
    <property type="project" value="InterPro"/>
</dbReference>
<dbReference type="PANTHER" id="PTHR45671">
    <property type="entry name" value="SOLUTE CARRIER FAMILY 25 (MITOCHONDRIAL CARRIER PHOSPHATE CARRIER), MEMBER 3, LIKE-RELATED-RELATED"/>
    <property type="match status" value="1"/>
</dbReference>
<keyword evidence="5" id="KW-0677">Repeat</keyword>
<comment type="subcellular location">
    <subcellularLocation>
        <location evidence="1">Mitochondrion inner membrane</location>
        <topology evidence="1">Multi-pass membrane protein</topology>
    </subcellularLocation>
</comment>
<evidence type="ECO:0000256" key="6">
    <source>
        <dbReference type="ARBA" id="ARBA00022792"/>
    </source>
</evidence>
<evidence type="ECO:0000256" key="1">
    <source>
        <dbReference type="ARBA" id="ARBA00004448"/>
    </source>
</evidence>
<name>A0A0G4IXQ1_PLABS</name>
<dbReference type="GO" id="GO:0005743">
    <property type="term" value="C:mitochondrial inner membrane"/>
    <property type="evidence" value="ECO:0007669"/>
    <property type="project" value="UniProtKB-SubCell"/>
</dbReference>
<evidence type="ECO:0000256" key="8">
    <source>
        <dbReference type="ARBA" id="ARBA00023128"/>
    </source>
</evidence>
<dbReference type="InterPro" id="IPR018108">
    <property type="entry name" value="MCP_transmembrane"/>
</dbReference>
<evidence type="ECO:0000256" key="10">
    <source>
        <dbReference type="PROSITE-ProRule" id="PRU00282"/>
    </source>
</evidence>
<dbReference type="EMBL" id="CDSF01000095">
    <property type="protein sequence ID" value="CEO99909.1"/>
    <property type="molecule type" value="Genomic_DNA"/>
</dbReference>
<dbReference type="Pfam" id="PF00153">
    <property type="entry name" value="Mito_carr"/>
    <property type="match status" value="3"/>
</dbReference>
<dbReference type="Proteomes" id="UP000290189">
    <property type="component" value="Unassembled WGS sequence"/>
</dbReference>
<evidence type="ECO:0000256" key="7">
    <source>
        <dbReference type="ARBA" id="ARBA00022989"/>
    </source>
</evidence>
<reference evidence="12 14" key="1">
    <citation type="submission" date="2015-02" db="EMBL/GenBank/DDBJ databases">
        <authorList>
            <person name="Chooi Y.-H."/>
        </authorList>
    </citation>
    <scope>NUCLEOTIDE SEQUENCE [LARGE SCALE GENOMIC DNA]</scope>
    <source>
        <strain evidence="12">E3</strain>
    </source>
</reference>
<dbReference type="InterPro" id="IPR002067">
    <property type="entry name" value="MCP"/>
</dbReference>
<reference evidence="13 15" key="2">
    <citation type="submission" date="2018-03" db="EMBL/GenBank/DDBJ databases">
        <authorList>
            <person name="Fogelqvist J."/>
        </authorList>
    </citation>
    <scope>NUCLEOTIDE SEQUENCE [LARGE SCALE GENOMIC DNA]</scope>
</reference>
<keyword evidence="8 13" id="KW-0496">Mitochondrion</keyword>
<dbReference type="FunFam" id="1.50.40.10:FF:000024">
    <property type="entry name" value="MIR1p Mitochondrial phosphate carrier"/>
    <property type="match status" value="1"/>
</dbReference>
<accession>A0A0G4IXQ1</accession>
<evidence type="ECO:0000256" key="4">
    <source>
        <dbReference type="ARBA" id="ARBA00022692"/>
    </source>
</evidence>
<evidence type="ECO:0000256" key="5">
    <source>
        <dbReference type="ARBA" id="ARBA00022737"/>
    </source>
</evidence>
<keyword evidence="4 10" id="KW-0812">Transmembrane</keyword>
<proteinExistence type="inferred from homology"/>
<protein>
    <recommendedName>
        <fullName evidence="16">Mitochondrial phosphate carrier protein</fullName>
    </recommendedName>
</protein>
<feature type="repeat" description="Solcar" evidence="10">
    <location>
        <begin position="17"/>
        <end position="102"/>
    </location>
</feature>
<dbReference type="EMBL" id="OVEO01000012">
    <property type="protein sequence ID" value="SPQ99541.1"/>
    <property type="molecule type" value="Genomic_DNA"/>
</dbReference>
<keyword evidence="9 10" id="KW-0472">Membrane</keyword>